<dbReference type="EMBL" id="SNXK01000013">
    <property type="protein sequence ID" value="TDP29417.1"/>
    <property type="molecule type" value="Genomic_DNA"/>
</dbReference>
<evidence type="ECO:0000313" key="1">
    <source>
        <dbReference type="EMBL" id="TDP29417.1"/>
    </source>
</evidence>
<organism evidence="1 2">
    <name type="scientific">Nocardia ignorata</name>
    <dbReference type="NCBI Taxonomy" id="145285"/>
    <lineage>
        <taxon>Bacteria</taxon>
        <taxon>Bacillati</taxon>
        <taxon>Actinomycetota</taxon>
        <taxon>Actinomycetes</taxon>
        <taxon>Mycobacteriales</taxon>
        <taxon>Nocardiaceae</taxon>
        <taxon>Nocardia</taxon>
    </lineage>
</organism>
<comment type="caution">
    <text evidence="1">The sequence shown here is derived from an EMBL/GenBank/DDBJ whole genome shotgun (WGS) entry which is preliminary data.</text>
</comment>
<keyword evidence="2" id="KW-1185">Reference proteome</keyword>
<sequence>MNATSYYKTMRYQGIAFRDDATGFAVFNQDQTPSDPPGLGNLMEYLDRRTGLWLNVSHLVTVQDAETFLARAGF</sequence>
<reference evidence="1 2" key="1">
    <citation type="submission" date="2019-03" db="EMBL/GenBank/DDBJ databases">
        <title>Genomic Encyclopedia of Type Strains, Phase IV (KMG-IV): sequencing the most valuable type-strain genomes for metagenomic binning, comparative biology and taxonomic classification.</title>
        <authorList>
            <person name="Goeker M."/>
        </authorList>
    </citation>
    <scope>NUCLEOTIDE SEQUENCE [LARGE SCALE GENOMIC DNA]</scope>
    <source>
        <strain evidence="1 2">DSM 44496</strain>
    </source>
</reference>
<dbReference type="AlphaFoldDB" id="A0A4R6P0A1"/>
<proteinExistence type="predicted"/>
<gene>
    <name evidence="1" type="ORF">DFR75_11386</name>
</gene>
<protein>
    <submittedName>
        <fullName evidence="1">Uncharacterized protein</fullName>
    </submittedName>
</protein>
<evidence type="ECO:0000313" key="2">
    <source>
        <dbReference type="Proteomes" id="UP000295087"/>
    </source>
</evidence>
<accession>A0A4R6P0A1</accession>
<name>A0A4R6P0A1_NOCIG</name>
<dbReference type="Proteomes" id="UP000295087">
    <property type="component" value="Unassembled WGS sequence"/>
</dbReference>